<evidence type="ECO:0000256" key="1">
    <source>
        <dbReference type="ARBA" id="ARBA00004123"/>
    </source>
</evidence>
<dbReference type="SUPFAM" id="SSF49764">
    <property type="entry name" value="HSP20-like chaperones"/>
    <property type="match status" value="1"/>
</dbReference>
<accession>A0A4P9WIF8</accession>
<dbReference type="Gene3D" id="2.60.40.790">
    <property type="match status" value="1"/>
</dbReference>
<dbReference type="InterPro" id="IPR008978">
    <property type="entry name" value="HSP20-like_chaperone"/>
</dbReference>
<feature type="domain" description="CS" evidence="7">
    <location>
        <begin position="184"/>
        <end position="276"/>
    </location>
</feature>
<keyword evidence="9" id="KW-1185">Reference proteome</keyword>
<evidence type="ECO:0000256" key="3">
    <source>
        <dbReference type="ARBA" id="ARBA00018915"/>
    </source>
</evidence>
<name>A0A4P9WIF8_9FUNG</name>
<evidence type="ECO:0000313" key="9">
    <source>
        <dbReference type="Proteomes" id="UP000269721"/>
    </source>
</evidence>
<dbReference type="EMBL" id="KZ994904">
    <property type="protein sequence ID" value="RKO91785.1"/>
    <property type="molecule type" value="Genomic_DNA"/>
</dbReference>
<dbReference type="PROSITE" id="PS51203">
    <property type="entry name" value="CS"/>
    <property type="match status" value="1"/>
</dbReference>
<keyword evidence="4" id="KW-0963">Cytoplasm</keyword>
<dbReference type="PANTHER" id="PTHR21664:SF1">
    <property type="entry name" value="NUDC DOMAIN-CONTAINING PROTEIN 1"/>
    <property type="match status" value="1"/>
</dbReference>
<dbReference type="InterPro" id="IPR007052">
    <property type="entry name" value="CS_dom"/>
</dbReference>
<reference evidence="9" key="1">
    <citation type="journal article" date="2018" name="Nat. Microbiol.">
        <title>Leveraging single-cell genomics to expand the fungal tree of life.</title>
        <authorList>
            <person name="Ahrendt S.R."/>
            <person name="Quandt C.A."/>
            <person name="Ciobanu D."/>
            <person name="Clum A."/>
            <person name="Salamov A."/>
            <person name="Andreopoulos B."/>
            <person name="Cheng J.F."/>
            <person name="Woyke T."/>
            <person name="Pelin A."/>
            <person name="Henrissat B."/>
            <person name="Reynolds N.K."/>
            <person name="Benny G.L."/>
            <person name="Smith M.E."/>
            <person name="James T.Y."/>
            <person name="Grigoriev I.V."/>
        </authorList>
    </citation>
    <scope>NUCLEOTIDE SEQUENCE [LARGE SCALE GENOMIC DNA]</scope>
</reference>
<dbReference type="OrthoDB" id="428655at2759"/>
<evidence type="ECO:0000313" key="8">
    <source>
        <dbReference type="EMBL" id="RKO91785.1"/>
    </source>
</evidence>
<protein>
    <recommendedName>
        <fullName evidence="3">NudC domain-containing protein 1</fullName>
    </recommendedName>
</protein>
<dbReference type="Pfam" id="PF04969">
    <property type="entry name" value="CS"/>
    <property type="match status" value="1"/>
</dbReference>
<dbReference type="CDD" id="cd06467">
    <property type="entry name" value="p23_NUDC_like"/>
    <property type="match status" value="1"/>
</dbReference>
<dbReference type="PANTHER" id="PTHR21664">
    <property type="entry name" value="CHRONIC MYELOGENOUS LEUKEMIA TUMOR ANTIGEN 66"/>
    <property type="match status" value="1"/>
</dbReference>
<dbReference type="Proteomes" id="UP000269721">
    <property type="component" value="Unassembled WGS sequence"/>
</dbReference>
<feature type="region of interest" description="Disordered" evidence="6">
    <location>
        <begin position="303"/>
        <end position="323"/>
    </location>
</feature>
<evidence type="ECO:0000256" key="4">
    <source>
        <dbReference type="ARBA" id="ARBA00022490"/>
    </source>
</evidence>
<dbReference type="GO" id="GO:0005737">
    <property type="term" value="C:cytoplasm"/>
    <property type="evidence" value="ECO:0007669"/>
    <property type="project" value="UniProtKB-SubCell"/>
</dbReference>
<evidence type="ECO:0000259" key="7">
    <source>
        <dbReference type="PROSITE" id="PS51203"/>
    </source>
</evidence>
<evidence type="ECO:0000256" key="2">
    <source>
        <dbReference type="ARBA" id="ARBA00004496"/>
    </source>
</evidence>
<comment type="subcellular location">
    <subcellularLocation>
        <location evidence="2">Cytoplasm</location>
    </subcellularLocation>
    <subcellularLocation>
        <location evidence="1">Nucleus</location>
    </subcellularLocation>
</comment>
<keyword evidence="5" id="KW-0539">Nucleus</keyword>
<evidence type="ECO:0000256" key="6">
    <source>
        <dbReference type="SAM" id="MobiDB-lite"/>
    </source>
</evidence>
<evidence type="ECO:0000256" key="5">
    <source>
        <dbReference type="ARBA" id="ARBA00023242"/>
    </source>
</evidence>
<dbReference type="AlphaFoldDB" id="A0A4P9WIF8"/>
<proteinExistence type="predicted"/>
<gene>
    <name evidence="8" type="ORF">BDK51DRAFT_47492</name>
</gene>
<organism evidence="8 9">
    <name type="scientific">Blyttiomyces helicus</name>
    <dbReference type="NCBI Taxonomy" id="388810"/>
    <lineage>
        <taxon>Eukaryota</taxon>
        <taxon>Fungi</taxon>
        <taxon>Fungi incertae sedis</taxon>
        <taxon>Chytridiomycota</taxon>
        <taxon>Chytridiomycota incertae sedis</taxon>
        <taxon>Chytridiomycetes</taxon>
        <taxon>Chytridiomycetes incertae sedis</taxon>
        <taxon>Blyttiomyces</taxon>
    </lineage>
</organism>
<dbReference type="GO" id="GO:0005634">
    <property type="term" value="C:nucleus"/>
    <property type="evidence" value="ECO:0007669"/>
    <property type="project" value="UniProtKB-SubCell"/>
</dbReference>
<sequence length="515" mass="54917">MPPSSDLPSTQREYPSVCQAGPWIIASNGAGSVQLLALDMASRAATVAGSIHLGDDEGLASAPPVLLAARVAADARSVLCLAYRMRENSPEEGAQGLATGDGSPRQRVAFFLTFFAVGIPEGPGPVGDLPVEILATVTGQSAPRMVAIEPDGEGFLVVSDQPYEAVQRGRDVTMVDAPAPATDPASPSYMWMQTSEDLTVTIPLTRGVQKQSISCSYTRSSVRLNVTDHADITALFAAPLFAGIDPAECVWTLEADGVLTLELQKEHVGTRWTHLFENDDGVAEAVDPSELAEFRERLEKYTSDRVEPGPENGGAEYAMQESVTDRSEPVDFEGHEAAISRFSRRAGEASSRVVASAGIEWLCPVFNLPDPATTPSTTTCALASPPAPLVAICAKFDVDGIVFDLFPRLENPTHSGTFDAFGFVQASKRDKRFMVVTAERSFALIVESKRHIFAYRRAPSGGPYADQYVVDLAGREEGAEVVGVQQVGPGKVAVLTETGVALLNLDRHGSVSTHE</sequence>
<dbReference type="InterPro" id="IPR037895">
    <property type="entry name" value="NUDCD1"/>
</dbReference>